<gene>
    <name evidence="1" type="ORF">GCM10011316_23920</name>
</gene>
<comment type="caution">
    <text evidence="1">The sequence shown here is derived from an EMBL/GenBank/DDBJ whole genome shotgun (WGS) entry which is preliminary data.</text>
</comment>
<name>A0A916TL46_9HYPH</name>
<dbReference type="Proteomes" id="UP000605148">
    <property type="component" value="Unassembled WGS sequence"/>
</dbReference>
<reference evidence="1" key="1">
    <citation type="journal article" date="2014" name="Int. J. Syst. Evol. Microbiol.">
        <title>Complete genome sequence of Corynebacterium casei LMG S-19264T (=DSM 44701T), isolated from a smear-ripened cheese.</title>
        <authorList>
            <consortium name="US DOE Joint Genome Institute (JGI-PGF)"/>
            <person name="Walter F."/>
            <person name="Albersmeier A."/>
            <person name="Kalinowski J."/>
            <person name="Ruckert C."/>
        </authorList>
    </citation>
    <scope>NUCLEOTIDE SEQUENCE</scope>
    <source>
        <strain evidence="1">CGMCC 1.12426</strain>
    </source>
</reference>
<keyword evidence="2" id="KW-1185">Reference proteome</keyword>
<proteinExistence type="predicted"/>
<dbReference type="RefSeq" id="WP_150496146.1">
    <property type="nucleotide sequence ID" value="NZ_BMFA01000006.1"/>
</dbReference>
<dbReference type="OrthoDB" id="7858636at2"/>
<organism evidence="1 2">
    <name type="scientific">Roseibium aquae</name>
    <dbReference type="NCBI Taxonomy" id="1323746"/>
    <lineage>
        <taxon>Bacteria</taxon>
        <taxon>Pseudomonadati</taxon>
        <taxon>Pseudomonadota</taxon>
        <taxon>Alphaproteobacteria</taxon>
        <taxon>Hyphomicrobiales</taxon>
        <taxon>Stappiaceae</taxon>
        <taxon>Roseibium</taxon>
    </lineage>
</organism>
<protein>
    <submittedName>
        <fullName evidence="1">Uncharacterized protein</fullName>
    </submittedName>
</protein>
<dbReference type="EMBL" id="BMFA01000006">
    <property type="protein sequence ID" value="GGB51068.1"/>
    <property type="molecule type" value="Genomic_DNA"/>
</dbReference>
<evidence type="ECO:0000313" key="2">
    <source>
        <dbReference type="Proteomes" id="UP000605148"/>
    </source>
</evidence>
<accession>A0A916TL46</accession>
<dbReference type="AlphaFoldDB" id="A0A916TL46"/>
<sequence>MIFSSKNPLRRALRHLAGPLLLILLCVGLLLSGGPAVSQTLEPRETQVRWRVPESRWEKSWLTALYSRDFMAMTNQAIDWSAPPFQMAILDLDGKPGNPAIFVSWSHPLFCGTAACQVDVWYWDAPDNLAEGTYRKVFEAIVQGDFIAGPGVHMGMRDIWIGDTLFRWNGSSYAR</sequence>
<reference evidence="1" key="2">
    <citation type="submission" date="2020-09" db="EMBL/GenBank/DDBJ databases">
        <authorList>
            <person name="Sun Q."/>
            <person name="Zhou Y."/>
        </authorList>
    </citation>
    <scope>NUCLEOTIDE SEQUENCE</scope>
    <source>
        <strain evidence="1">CGMCC 1.12426</strain>
    </source>
</reference>
<evidence type="ECO:0000313" key="1">
    <source>
        <dbReference type="EMBL" id="GGB51068.1"/>
    </source>
</evidence>